<dbReference type="InterPro" id="IPR036412">
    <property type="entry name" value="HAD-like_sf"/>
</dbReference>
<sequence length="228" mass="23951">MAALKIVTFDVDGTLIHSVGPRSNYLHKAAFTAAFKEVFGLDTHIDVVKHHGSTDALILLKVLVHHGVPLEQAAAKLPEMQAAMVAYFEANKQLAGEGLELLPGVLPLLEALAARQDVAVGLVTGNLEPIGWDYCNPANVEESWRDRAEFVRIAAQKVEATRPGGVGARYHVGDAPMDVQAAVGGGAQAIGVCTGIYTKQELSEAAPGAVVLDDLTDTAGVLKVLGLS</sequence>
<keyword evidence="2" id="KW-1185">Reference proteome</keyword>
<dbReference type="Gene3D" id="1.10.150.240">
    <property type="entry name" value="Putative phosphatase, domain 2"/>
    <property type="match status" value="1"/>
</dbReference>
<dbReference type="Gene3D" id="3.40.50.1000">
    <property type="entry name" value="HAD superfamily/HAD-like"/>
    <property type="match status" value="1"/>
</dbReference>
<protein>
    <recommendedName>
        <fullName evidence="3">Haloacid dehalogenase</fullName>
    </recommendedName>
</protein>
<gene>
    <name evidence="1" type="ORF">COHA_001207</name>
</gene>
<accession>A0AAD5DVI2</accession>
<evidence type="ECO:0000313" key="2">
    <source>
        <dbReference type="Proteomes" id="UP001205105"/>
    </source>
</evidence>
<dbReference type="InterPro" id="IPR023214">
    <property type="entry name" value="HAD_sf"/>
</dbReference>
<proteinExistence type="predicted"/>
<evidence type="ECO:0008006" key="3">
    <source>
        <dbReference type="Google" id="ProtNLM"/>
    </source>
</evidence>
<name>A0AAD5DVI2_9CHLO</name>
<dbReference type="Pfam" id="PF13242">
    <property type="entry name" value="Hydrolase_like"/>
    <property type="match status" value="1"/>
</dbReference>
<dbReference type="PANTHER" id="PTHR43885">
    <property type="entry name" value="HALOACID DEHALOGENASE-LIKE HYDROLASE"/>
    <property type="match status" value="1"/>
</dbReference>
<dbReference type="InterPro" id="IPR023198">
    <property type="entry name" value="PGP-like_dom2"/>
</dbReference>
<dbReference type="EMBL" id="JADXDR010000020">
    <property type="protein sequence ID" value="KAI7845162.1"/>
    <property type="molecule type" value="Genomic_DNA"/>
</dbReference>
<dbReference type="Proteomes" id="UP001205105">
    <property type="component" value="Unassembled WGS sequence"/>
</dbReference>
<dbReference type="SUPFAM" id="SSF56784">
    <property type="entry name" value="HAD-like"/>
    <property type="match status" value="1"/>
</dbReference>
<dbReference type="PANTHER" id="PTHR43885:SF1">
    <property type="entry name" value="SUPERFAMILY HYDROLASE, PUTATIVE (AFU_ORTHOLOGUE AFUA_4G13290)-RELATED"/>
    <property type="match status" value="1"/>
</dbReference>
<evidence type="ECO:0000313" key="1">
    <source>
        <dbReference type="EMBL" id="KAI7845162.1"/>
    </source>
</evidence>
<reference evidence="1" key="1">
    <citation type="submission" date="2020-11" db="EMBL/GenBank/DDBJ databases">
        <title>Chlorella ohadii genome sequencing and assembly.</title>
        <authorList>
            <person name="Murik O."/>
            <person name="Treves H."/>
            <person name="Kedem I."/>
            <person name="Shotland Y."/>
            <person name="Kaplan A."/>
        </authorList>
    </citation>
    <scope>NUCLEOTIDE SEQUENCE</scope>
    <source>
        <strain evidence="1">1</strain>
    </source>
</reference>
<organism evidence="1 2">
    <name type="scientific">Chlorella ohadii</name>
    <dbReference type="NCBI Taxonomy" id="2649997"/>
    <lineage>
        <taxon>Eukaryota</taxon>
        <taxon>Viridiplantae</taxon>
        <taxon>Chlorophyta</taxon>
        <taxon>core chlorophytes</taxon>
        <taxon>Trebouxiophyceae</taxon>
        <taxon>Chlorellales</taxon>
        <taxon>Chlorellaceae</taxon>
        <taxon>Chlorella clade</taxon>
        <taxon>Chlorella</taxon>
    </lineage>
</organism>
<dbReference type="AlphaFoldDB" id="A0AAD5DVI2"/>
<comment type="caution">
    <text evidence="1">The sequence shown here is derived from an EMBL/GenBank/DDBJ whole genome shotgun (WGS) entry which is preliminary data.</text>
</comment>